<evidence type="ECO:0000256" key="17">
    <source>
        <dbReference type="SAM" id="MobiDB-lite"/>
    </source>
</evidence>
<keyword evidence="12" id="KW-0325">Glycoprotein</keyword>
<accession>A0A914AA84</accession>
<protein>
    <recommendedName>
        <fullName evidence="14">alpha-N-acetylgalactosaminide alpha-2,6-sialyltransferase</fullName>
        <ecNumber evidence="14">2.4.3.3</ecNumber>
    </recommendedName>
</protein>
<dbReference type="PANTHER" id="PTHR45941:SF6">
    <property type="entry name" value="ALPHA-N-ACETYLGALACTOSAMINIDE ALPHA-2,6-SIALYLTRANSFERASE 2-LIKE"/>
    <property type="match status" value="1"/>
</dbReference>
<dbReference type="InterPro" id="IPR001675">
    <property type="entry name" value="Glyco_trans_29"/>
</dbReference>
<evidence type="ECO:0000256" key="10">
    <source>
        <dbReference type="ARBA" id="ARBA00023136"/>
    </source>
</evidence>
<keyword evidence="7" id="KW-0735">Signal-anchor</keyword>
<comment type="pathway">
    <text evidence="2">Protein modification; protein glycosylation.</text>
</comment>
<dbReference type="OrthoDB" id="10264956at2759"/>
<keyword evidence="11" id="KW-1015">Disulfide bond</keyword>
<reference evidence="18" key="1">
    <citation type="submission" date="2022-11" db="UniProtKB">
        <authorList>
            <consortium name="EnsemblMetazoa"/>
        </authorList>
    </citation>
    <scope>IDENTIFICATION</scope>
</reference>
<evidence type="ECO:0000256" key="7">
    <source>
        <dbReference type="ARBA" id="ARBA00022968"/>
    </source>
</evidence>
<evidence type="ECO:0000256" key="16">
    <source>
        <dbReference type="ARBA" id="ARBA00052285"/>
    </source>
</evidence>
<keyword evidence="9" id="KW-0333">Golgi apparatus</keyword>
<evidence type="ECO:0000256" key="9">
    <source>
        <dbReference type="ARBA" id="ARBA00023034"/>
    </source>
</evidence>
<dbReference type="EC" id="2.4.3.3" evidence="14"/>
<feature type="region of interest" description="Disordered" evidence="17">
    <location>
        <begin position="42"/>
        <end position="69"/>
    </location>
</feature>
<keyword evidence="19" id="KW-1185">Reference proteome</keyword>
<keyword evidence="5" id="KW-0808">Transferase</keyword>
<evidence type="ECO:0000256" key="5">
    <source>
        <dbReference type="ARBA" id="ARBA00022679"/>
    </source>
</evidence>
<evidence type="ECO:0000256" key="12">
    <source>
        <dbReference type="ARBA" id="ARBA00023180"/>
    </source>
</evidence>
<dbReference type="EnsemblMetazoa" id="XM_038204750.1">
    <property type="protein sequence ID" value="XP_038060678.1"/>
    <property type="gene ID" value="LOC119731568"/>
</dbReference>
<keyword evidence="8" id="KW-1133">Transmembrane helix</keyword>
<name>A0A914AA84_PATMI</name>
<evidence type="ECO:0000256" key="14">
    <source>
        <dbReference type="ARBA" id="ARBA00039109"/>
    </source>
</evidence>
<comment type="catalytic activity">
    <reaction evidence="13">
        <text>a beta-D-galactosyl-(1-&gt;3)-N-acetyl-alpha-D-galactosaminyl derivative + CMP-N-acetyl-beta-neuraminate = a beta-D-galactosyl-(1-&gt;3)-[N-acetyl-alpha-neuraminyl-(2-&gt;6)]-N-acetyl-alpha-D-galactosaminyl derivative + CMP + H(+)</text>
        <dbReference type="Rhea" id="RHEA:11136"/>
        <dbReference type="ChEBI" id="CHEBI:15378"/>
        <dbReference type="ChEBI" id="CHEBI:57812"/>
        <dbReference type="ChEBI" id="CHEBI:60377"/>
        <dbReference type="ChEBI" id="CHEBI:133470"/>
        <dbReference type="ChEBI" id="CHEBI:140764"/>
        <dbReference type="EC" id="2.4.3.3"/>
    </reaction>
    <physiologicalReaction direction="left-to-right" evidence="13">
        <dbReference type="Rhea" id="RHEA:11137"/>
    </physiologicalReaction>
</comment>
<comment type="catalytic activity">
    <reaction evidence="16">
        <text>a 3-O-[N-acetyl-alpha-D-galactosaminyl]-L-threonyl-[protein] + CMP-N-acetyl-beta-neuraminate = a 3-O-[N-acetyl-alpha-neuraminosyl-(2-&gt;6)-N-acetyl-alpha-D-galactosaminyl]-L-threonyl-[protein] + CMP + H(+)</text>
        <dbReference type="Rhea" id="RHEA:81643"/>
        <dbReference type="Rhea" id="RHEA-COMP:11689"/>
        <dbReference type="Rhea" id="RHEA-COMP:19720"/>
        <dbReference type="ChEBI" id="CHEBI:15378"/>
        <dbReference type="ChEBI" id="CHEBI:57812"/>
        <dbReference type="ChEBI" id="CHEBI:60377"/>
        <dbReference type="ChEBI" id="CHEBI:87075"/>
        <dbReference type="ChEBI" id="CHEBI:231970"/>
    </reaction>
    <physiologicalReaction direction="left-to-right" evidence="16">
        <dbReference type="Rhea" id="RHEA:81644"/>
    </physiologicalReaction>
</comment>
<evidence type="ECO:0000256" key="1">
    <source>
        <dbReference type="ARBA" id="ARBA00004323"/>
    </source>
</evidence>
<sequence length="393" mass="45429">MEMNKCVAEVCVLGFATVVLLLYILGQHVPFRTSKISMQANTELSNSPHPTRLSKQTSIKSSEISSNTKSPTSEYLTLLLPHENPRDLQLRLEHTFRINPSFKLSKCPVSLQTKMKETDWTADKYHPEIHMLMNEQLLDQSEYRRLLPYLIPYGYNSIPSPLPYDDVARILSLFPATESIFDFKEARPSCLRCAVVGNGGILKGSSRGMEIDDHHMVFRVNNAIRRGHENDVGNRTTHYFFFDRSLRDLEKRDVPRDEGIKYVFVPCERNDYSYIKRVVTGSEPKIRAKANDVRVLHPDFIRYVQRIWMGLSQTSPYFRPTTGSLMLLTALHAGCDYVQLYGMGYQPKYSLYYFDDDYRGYNISTSVHNLSKEIGLIKSLHEAEIIDWYQRLT</sequence>
<dbReference type="Pfam" id="PF00777">
    <property type="entry name" value="Glyco_transf_29"/>
    <property type="match status" value="1"/>
</dbReference>
<evidence type="ECO:0000313" key="18">
    <source>
        <dbReference type="EnsemblMetazoa" id="XP_038060678.1"/>
    </source>
</evidence>
<dbReference type="InterPro" id="IPR038578">
    <property type="entry name" value="GT29-like_sf"/>
</dbReference>
<dbReference type="RefSeq" id="XP_038060678.1">
    <property type="nucleotide sequence ID" value="XM_038204750.1"/>
</dbReference>
<organism evidence="18 19">
    <name type="scientific">Patiria miniata</name>
    <name type="common">Bat star</name>
    <name type="synonym">Asterina miniata</name>
    <dbReference type="NCBI Taxonomy" id="46514"/>
    <lineage>
        <taxon>Eukaryota</taxon>
        <taxon>Metazoa</taxon>
        <taxon>Echinodermata</taxon>
        <taxon>Eleutherozoa</taxon>
        <taxon>Asterozoa</taxon>
        <taxon>Asteroidea</taxon>
        <taxon>Valvatacea</taxon>
        <taxon>Valvatida</taxon>
        <taxon>Asterinidae</taxon>
        <taxon>Patiria</taxon>
    </lineage>
</organism>
<dbReference type="PANTHER" id="PTHR45941">
    <property type="entry name" value="ALPHA-N-ACETYLGALACTOSAMINIDE ALPHA-2,6-SIALYLTRANSFERASE 2-LIKE-RELATED"/>
    <property type="match status" value="1"/>
</dbReference>
<evidence type="ECO:0000313" key="19">
    <source>
        <dbReference type="Proteomes" id="UP000887568"/>
    </source>
</evidence>
<keyword evidence="10" id="KW-0472">Membrane</keyword>
<proteinExistence type="inferred from homology"/>
<evidence type="ECO:0000256" key="4">
    <source>
        <dbReference type="ARBA" id="ARBA00022676"/>
    </source>
</evidence>
<dbReference type="GeneID" id="119731568"/>
<evidence type="ECO:0000256" key="2">
    <source>
        <dbReference type="ARBA" id="ARBA00004922"/>
    </source>
</evidence>
<comment type="catalytic activity">
    <reaction evidence="15">
        <text>a 3-O-[N-acetyl-alpha-neuraminyl-(2-&gt;3)-beta-D-galactosyl-(1-&gt;3)-N-acetyl-alpha-D-galactosaminyl]-L-threonyl-[protein] + CMP-N-acetyl-beta-neuraminate = a 3-O-{alpha-Neu5Ac-(2-&gt;3)-beta-D-Gal-(1-&gt;3)-[alpha-Neu5Ac-(2-&gt;6)]-alpha-D-GalNAc}-L-threonyl-[protein] + CMP + H(+)</text>
        <dbReference type="Rhea" id="RHEA:81659"/>
        <dbReference type="Rhea" id="RHEA-COMP:14417"/>
        <dbReference type="Rhea" id="RHEA-COMP:16763"/>
        <dbReference type="ChEBI" id="CHEBI:15378"/>
        <dbReference type="ChEBI" id="CHEBI:57812"/>
        <dbReference type="ChEBI" id="CHEBI:60377"/>
        <dbReference type="ChEBI" id="CHEBI:139598"/>
        <dbReference type="ChEBI" id="CHEBI:156398"/>
    </reaction>
    <physiologicalReaction direction="left-to-right" evidence="15">
        <dbReference type="Rhea" id="RHEA:81660"/>
    </physiologicalReaction>
</comment>
<evidence type="ECO:0000256" key="13">
    <source>
        <dbReference type="ARBA" id="ARBA00036348"/>
    </source>
</evidence>
<keyword evidence="6" id="KW-0812">Transmembrane</keyword>
<keyword evidence="4" id="KW-0328">Glycosyltransferase</keyword>
<dbReference type="GO" id="GO:0000139">
    <property type="term" value="C:Golgi membrane"/>
    <property type="evidence" value="ECO:0007669"/>
    <property type="project" value="UniProtKB-SubCell"/>
</dbReference>
<dbReference type="Proteomes" id="UP000887568">
    <property type="component" value="Unplaced"/>
</dbReference>
<comment type="similarity">
    <text evidence="3">Belongs to the glycosyltransferase 29 family.</text>
</comment>
<dbReference type="FunFam" id="3.90.1480.20:FF:000015">
    <property type="entry name" value="Lactosylceramide alpha-2,3-sialyltransferase"/>
    <property type="match status" value="1"/>
</dbReference>
<dbReference type="Gene3D" id="3.90.1480.20">
    <property type="entry name" value="Glycosyl transferase family 29"/>
    <property type="match status" value="1"/>
</dbReference>
<evidence type="ECO:0000256" key="6">
    <source>
        <dbReference type="ARBA" id="ARBA00022692"/>
    </source>
</evidence>
<comment type="subcellular location">
    <subcellularLocation>
        <location evidence="1">Golgi apparatus membrane</location>
        <topology evidence="1">Single-pass type II membrane protein</topology>
    </subcellularLocation>
</comment>
<evidence type="ECO:0000256" key="3">
    <source>
        <dbReference type="ARBA" id="ARBA00006003"/>
    </source>
</evidence>
<evidence type="ECO:0000256" key="11">
    <source>
        <dbReference type="ARBA" id="ARBA00023157"/>
    </source>
</evidence>
<dbReference type="AlphaFoldDB" id="A0A914AA84"/>
<dbReference type="OMA" id="PCERNDY"/>
<evidence type="ECO:0000256" key="15">
    <source>
        <dbReference type="ARBA" id="ARBA00050664"/>
    </source>
</evidence>
<dbReference type="GO" id="GO:0001665">
    <property type="term" value="F:alpha-N-acetylgalactosaminide alpha-2,6-sialyltransferase activity"/>
    <property type="evidence" value="ECO:0007669"/>
    <property type="project" value="UniProtKB-EC"/>
</dbReference>
<evidence type="ECO:0000256" key="8">
    <source>
        <dbReference type="ARBA" id="ARBA00022989"/>
    </source>
</evidence>